<dbReference type="InterPro" id="IPR046532">
    <property type="entry name" value="DUF6597"/>
</dbReference>
<keyword evidence="3" id="KW-0804">Transcription</keyword>
<dbReference type="Proteomes" id="UP001431181">
    <property type="component" value="Unassembled WGS sequence"/>
</dbReference>
<dbReference type="InterPro" id="IPR018060">
    <property type="entry name" value="HTH_AraC"/>
</dbReference>
<evidence type="ECO:0000256" key="2">
    <source>
        <dbReference type="ARBA" id="ARBA00023125"/>
    </source>
</evidence>
<keyword evidence="6" id="KW-1185">Reference proteome</keyword>
<dbReference type="PANTHER" id="PTHR46796">
    <property type="entry name" value="HTH-TYPE TRANSCRIPTIONAL ACTIVATOR RHAS-RELATED"/>
    <property type="match status" value="1"/>
</dbReference>
<name>A0ABT3KJV9_9GAMM</name>
<dbReference type="Pfam" id="PF20240">
    <property type="entry name" value="DUF6597"/>
    <property type="match status" value="1"/>
</dbReference>
<protein>
    <submittedName>
        <fullName evidence="5">Helix-turn-helix domain-containing protein</fullName>
    </submittedName>
</protein>
<dbReference type="EMBL" id="JAPEUL010000009">
    <property type="protein sequence ID" value="MCW4630694.1"/>
    <property type="molecule type" value="Genomic_DNA"/>
</dbReference>
<gene>
    <name evidence="5" type="ORF">ONZ52_17840</name>
</gene>
<accession>A0ABT3KJV9</accession>
<dbReference type="Pfam" id="PF12833">
    <property type="entry name" value="HTH_18"/>
    <property type="match status" value="1"/>
</dbReference>
<evidence type="ECO:0000313" key="6">
    <source>
        <dbReference type="Proteomes" id="UP001431181"/>
    </source>
</evidence>
<proteinExistence type="predicted"/>
<evidence type="ECO:0000256" key="1">
    <source>
        <dbReference type="ARBA" id="ARBA00023015"/>
    </source>
</evidence>
<evidence type="ECO:0000259" key="4">
    <source>
        <dbReference type="PROSITE" id="PS01124"/>
    </source>
</evidence>
<sequence length="315" mass="36115">MSIELLRHGVIEIDRHRVGIGLAKMKDHFGYFSKQVRVMLKDSVYDRVSGIHSKQPWFVLGAAQEFLLYHSDIPSISHFYSFEADPATEQVLAIPDGCVDILFDCDEQRPTAKVCGTTLEATNAEFIHNHRYFGVRFVPGVIPDFLKASAQELIEHQLNLLDIMPNADRVFEQIVSSSVFANQVGFFEKFYKNQLSRKLSILTKQTIHEVFIKKGNIQIQDLEASTGYCTRTLQRQFRADMGMSPKAFSRIIRCQSAVYDLNHNKGVTFSDLACDLGFSDQSHFLREFKKLVSATPLDYLNRVKHETYVGRLRYF</sequence>
<dbReference type="RefSeq" id="WP_265220034.1">
    <property type="nucleotide sequence ID" value="NZ_JAPEUL010000009.1"/>
</dbReference>
<dbReference type="InterPro" id="IPR050204">
    <property type="entry name" value="AraC_XylS_family_regulators"/>
</dbReference>
<feature type="domain" description="HTH araC/xylS-type" evidence="4">
    <location>
        <begin position="197"/>
        <end position="302"/>
    </location>
</feature>
<dbReference type="InterPro" id="IPR009057">
    <property type="entry name" value="Homeodomain-like_sf"/>
</dbReference>
<keyword evidence="1" id="KW-0805">Transcription regulation</keyword>
<dbReference type="Gene3D" id="1.10.10.60">
    <property type="entry name" value="Homeodomain-like"/>
    <property type="match status" value="1"/>
</dbReference>
<dbReference type="PROSITE" id="PS01124">
    <property type="entry name" value="HTH_ARAC_FAMILY_2"/>
    <property type="match status" value="1"/>
</dbReference>
<keyword evidence="2" id="KW-0238">DNA-binding</keyword>
<evidence type="ECO:0000256" key="3">
    <source>
        <dbReference type="ARBA" id="ARBA00023163"/>
    </source>
</evidence>
<organism evidence="5 6">
    <name type="scientific">Marinomonas rhodophyticola</name>
    <dbReference type="NCBI Taxonomy" id="2992803"/>
    <lineage>
        <taxon>Bacteria</taxon>
        <taxon>Pseudomonadati</taxon>
        <taxon>Pseudomonadota</taxon>
        <taxon>Gammaproteobacteria</taxon>
        <taxon>Oceanospirillales</taxon>
        <taxon>Oceanospirillaceae</taxon>
        <taxon>Marinomonas</taxon>
    </lineage>
</organism>
<reference evidence="5" key="1">
    <citation type="submission" date="2022-11" db="EMBL/GenBank/DDBJ databases">
        <title>Marinomonas sp. nov., isolated from marine algae.</title>
        <authorList>
            <person name="Choi D.G."/>
            <person name="Kim J.M."/>
            <person name="Lee J.K."/>
            <person name="Baek J.H."/>
            <person name="Jeon C.O."/>
        </authorList>
    </citation>
    <scope>NUCLEOTIDE SEQUENCE</scope>
    <source>
        <strain evidence="5">KJ51-3</strain>
    </source>
</reference>
<comment type="caution">
    <text evidence="5">The sequence shown here is derived from an EMBL/GenBank/DDBJ whole genome shotgun (WGS) entry which is preliminary data.</text>
</comment>
<dbReference type="SUPFAM" id="SSF46689">
    <property type="entry name" value="Homeodomain-like"/>
    <property type="match status" value="1"/>
</dbReference>
<evidence type="ECO:0000313" key="5">
    <source>
        <dbReference type="EMBL" id="MCW4630694.1"/>
    </source>
</evidence>
<dbReference type="PANTHER" id="PTHR46796:SF13">
    <property type="entry name" value="HTH-TYPE TRANSCRIPTIONAL ACTIVATOR RHAS"/>
    <property type="match status" value="1"/>
</dbReference>
<dbReference type="SMART" id="SM00342">
    <property type="entry name" value="HTH_ARAC"/>
    <property type="match status" value="1"/>
</dbReference>